<dbReference type="EMBL" id="JACASV010000013">
    <property type="protein sequence ID" value="NWJ43161.1"/>
    <property type="molecule type" value="Genomic_DNA"/>
</dbReference>
<dbReference type="InterPro" id="IPR002052">
    <property type="entry name" value="DNA_methylase_N6_adenine_CS"/>
</dbReference>
<protein>
    <submittedName>
        <fullName evidence="3">16S rRNA (Guanine(966)-N(2))-methyltransferase RsmD</fullName>
        <ecNumber evidence="3">2.1.1.171</ecNumber>
    </submittedName>
</protein>
<dbReference type="GO" id="GO:0052913">
    <property type="term" value="F:16S rRNA (guanine(966)-N(2))-methyltransferase activity"/>
    <property type="evidence" value="ECO:0007669"/>
    <property type="project" value="UniProtKB-EC"/>
</dbReference>
<sequence length="173" mass="19750">MTSVIAGKYKGRKLFDVKNLHVRPTQAKVRKSIFQILEPFDGLDVLDLYAGVGTLGIEAISRGACRVVFVEKNRRVFKVLKKNIDLFEPENSKLILMDVQKYLVQVKNQQFDIILADPPYSEVSFSIVKERAEHFLKPGGIFCMEMKKEPIDESNVRVKHYGSTQVVFWKSAA</sequence>
<dbReference type="SUPFAM" id="SSF53335">
    <property type="entry name" value="S-adenosyl-L-methionine-dependent methyltransferases"/>
    <property type="match status" value="1"/>
</dbReference>
<dbReference type="Proteomes" id="UP000523105">
    <property type="component" value="Unassembled WGS sequence"/>
</dbReference>
<comment type="caution">
    <text evidence="3">The sequence shown here is derived from an EMBL/GenBank/DDBJ whole genome shotgun (WGS) entry which is preliminary data.</text>
</comment>
<gene>
    <name evidence="3" type="primary">rsmD</name>
    <name evidence="3" type="ORF">HX837_02985</name>
</gene>
<proteinExistence type="predicted"/>
<dbReference type="PROSITE" id="PS00092">
    <property type="entry name" value="N6_MTASE"/>
    <property type="match status" value="1"/>
</dbReference>
<dbReference type="NCBIfam" id="TIGR00095">
    <property type="entry name" value="16S rRNA (guanine(966)-N(2))-methyltransferase RsmD"/>
    <property type="match status" value="1"/>
</dbReference>
<keyword evidence="1 3" id="KW-0489">Methyltransferase</keyword>
<evidence type="ECO:0000313" key="3">
    <source>
        <dbReference type="EMBL" id="NWJ43161.1"/>
    </source>
</evidence>
<dbReference type="GO" id="GO:0003676">
    <property type="term" value="F:nucleic acid binding"/>
    <property type="evidence" value="ECO:0007669"/>
    <property type="project" value="InterPro"/>
</dbReference>
<dbReference type="AlphaFoldDB" id="A0A7K4MNM0"/>
<evidence type="ECO:0000256" key="1">
    <source>
        <dbReference type="ARBA" id="ARBA00022603"/>
    </source>
</evidence>
<name>A0A7K4MNM0_9ARCH</name>
<evidence type="ECO:0000256" key="2">
    <source>
        <dbReference type="ARBA" id="ARBA00022679"/>
    </source>
</evidence>
<dbReference type="Gene3D" id="3.40.50.150">
    <property type="entry name" value="Vaccinia Virus protein VP39"/>
    <property type="match status" value="1"/>
</dbReference>
<dbReference type="PANTHER" id="PTHR43542:SF1">
    <property type="entry name" value="METHYLTRANSFERASE"/>
    <property type="match status" value="1"/>
</dbReference>
<dbReference type="EC" id="2.1.1.171" evidence="3"/>
<dbReference type="InterPro" id="IPR029063">
    <property type="entry name" value="SAM-dependent_MTases_sf"/>
</dbReference>
<evidence type="ECO:0000313" key="4">
    <source>
        <dbReference type="Proteomes" id="UP000523105"/>
    </source>
</evidence>
<dbReference type="Pfam" id="PF03602">
    <property type="entry name" value="Cons_hypoth95"/>
    <property type="match status" value="1"/>
</dbReference>
<keyword evidence="2 3" id="KW-0808">Transferase</keyword>
<dbReference type="CDD" id="cd02440">
    <property type="entry name" value="AdoMet_MTases"/>
    <property type="match status" value="1"/>
</dbReference>
<reference evidence="3 4" key="1">
    <citation type="journal article" date="2019" name="Environ. Microbiol.">
        <title>Genomics insights into ecotype formation of ammonia-oxidizing archaea in the deep ocean.</title>
        <authorList>
            <person name="Wang Y."/>
            <person name="Huang J.M."/>
            <person name="Cui G.J."/>
            <person name="Nunoura T."/>
            <person name="Takaki Y."/>
            <person name="Li W.L."/>
            <person name="Li J."/>
            <person name="Gao Z.M."/>
            <person name="Takai K."/>
            <person name="Zhang A.Q."/>
            <person name="Stepanauskas R."/>
        </authorList>
    </citation>
    <scope>NUCLEOTIDE SEQUENCE [LARGE SCALE GENOMIC DNA]</scope>
    <source>
        <strain evidence="3 4">L15b</strain>
    </source>
</reference>
<dbReference type="InterPro" id="IPR004398">
    <property type="entry name" value="RNA_MeTrfase_RsmD"/>
</dbReference>
<dbReference type="PIRSF" id="PIRSF004553">
    <property type="entry name" value="CHP00095"/>
    <property type="match status" value="1"/>
</dbReference>
<accession>A0A7K4MNM0</accession>
<organism evidence="3 4">
    <name type="scientific">Marine Group I thaumarchaeote</name>
    <dbReference type="NCBI Taxonomy" id="2511932"/>
    <lineage>
        <taxon>Archaea</taxon>
        <taxon>Nitrososphaerota</taxon>
        <taxon>Marine Group I</taxon>
    </lineage>
</organism>
<dbReference type="PANTHER" id="PTHR43542">
    <property type="entry name" value="METHYLTRANSFERASE"/>
    <property type="match status" value="1"/>
</dbReference>